<dbReference type="EMBL" id="FLQY01000386">
    <property type="protein sequence ID" value="SBT10982.1"/>
    <property type="molecule type" value="Genomic_DNA"/>
</dbReference>
<keyword evidence="2" id="KW-1185">Reference proteome</keyword>
<accession>A0A1A8Y1W4</accession>
<dbReference type="AlphaFoldDB" id="A0A1A8Y1W4"/>
<gene>
    <name evidence="1" type="ORF">PROAA_810024</name>
</gene>
<proteinExistence type="predicted"/>
<evidence type="ECO:0008006" key="3">
    <source>
        <dbReference type="Google" id="ProtNLM"/>
    </source>
</evidence>
<organism evidence="1 2">
    <name type="scientific">Candidatus Propionivibrio aalborgensis</name>
    <dbReference type="NCBI Taxonomy" id="1860101"/>
    <lineage>
        <taxon>Bacteria</taxon>
        <taxon>Pseudomonadati</taxon>
        <taxon>Pseudomonadota</taxon>
        <taxon>Betaproteobacteria</taxon>
        <taxon>Rhodocyclales</taxon>
        <taxon>Rhodocyclaceae</taxon>
        <taxon>Propionivibrio</taxon>
    </lineage>
</organism>
<name>A0A1A8Y1W4_9RHOO</name>
<evidence type="ECO:0000313" key="1">
    <source>
        <dbReference type="EMBL" id="SBT10982.1"/>
    </source>
</evidence>
<protein>
    <recommendedName>
        <fullName evidence="3">Nucleotidyltransferase</fullName>
    </recommendedName>
</protein>
<sequence>MNRRYENLNKAQQRKRIASVAARLVAEHGIGDYALAKRKAAHGLGLPEDTQLPDNAELEMELSTYQRLFHADEHTERIADLLRIASETMLIMQKFNPYLTGSVLDGTAGRYAEIDIQLYTDSAKDVEIYLLNQRISYEHSTPRSERAEAVLTIHNEGSVVNLIVYPTKEERVTLKTHDGRVRRRARLDAVNRLLLTSTPRDTP</sequence>
<reference evidence="1 2" key="1">
    <citation type="submission" date="2016-06" db="EMBL/GenBank/DDBJ databases">
        <authorList>
            <person name="Kjaerup R.B."/>
            <person name="Dalgaard T.S."/>
            <person name="Juul-Madsen H.R."/>
        </authorList>
    </citation>
    <scope>NUCLEOTIDE SEQUENCE [LARGE SCALE GENOMIC DNA]</scope>
    <source>
        <strain evidence="1">2</strain>
    </source>
</reference>
<dbReference type="Proteomes" id="UP000199600">
    <property type="component" value="Unassembled WGS sequence"/>
</dbReference>
<evidence type="ECO:0000313" key="2">
    <source>
        <dbReference type="Proteomes" id="UP000199600"/>
    </source>
</evidence>